<name>E9CS95_COCPS</name>
<dbReference type="VEuPathDB" id="FungiDB:CPSG_00463"/>
<keyword evidence="3" id="KW-1185">Reference proteome</keyword>
<evidence type="ECO:0000313" key="2">
    <source>
        <dbReference type="EMBL" id="EFW22564.1"/>
    </source>
</evidence>
<organism evidence="3">
    <name type="scientific">Coccidioides posadasii (strain RMSCC 757 / Silveira)</name>
    <name type="common">Valley fever fungus</name>
    <dbReference type="NCBI Taxonomy" id="443226"/>
    <lineage>
        <taxon>Eukaryota</taxon>
        <taxon>Fungi</taxon>
        <taxon>Dikarya</taxon>
        <taxon>Ascomycota</taxon>
        <taxon>Pezizomycotina</taxon>
        <taxon>Eurotiomycetes</taxon>
        <taxon>Eurotiomycetidae</taxon>
        <taxon>Onygenales</taxon>
        <taxon>Onygenaceae</taxon>
        <taxon>Coccidioides</taxon>
    </lineage>
</organism>
<sequence>MSTILRRPLPLRILSQCSDRGAPGHQSDGYNAPRAAKGNLMDKAAMASTLSTLGRADPDITPPWRKFDWCGAGPSEPGNLLDAAHEKNVSVKAPPSSRRDRLNEGVSRDLITRELDPGEPMKIATYPSSSASGYPRGEGPNRLLGIASGFQASQAELLHRSDENDQADAPVRFNVANGVLCWSSRALGEVISQPTYMYRAHSVYLVLCRVSGERRAGTSFVTLAPLASNRRPINDQSHGCHRPASCKIHYGRKLQLVTRPTSIAVHQQSQPPTLLSHPACAPMDVPENWKLDVARAPGMLIQLRR</sequence>
<protein>
    <submittedName>
        <fullName evidence="2">Uncharacterized protein</fullName>
    </submittedName>
</protein>
<reference evidence="3" key="1">
    <citation type="journal article" date="2010" name="Genome Res.">
        <title>Population genomic sequencing of Coccidioides fungi reveals recent hybridization and transposon control.</title>
        <authorList>
            <person name="Neafsey D.E."/>
            <person name="Barker B.M."/>
            <person name="Sharpton T.J."/>
            <person name="Stajich J.E."/>
            <person name="Park D.J."/>
            <person name="Whiston E."/>
            <person name="Hung C.-Y."/>
            <person name="McMahan C."/>
            <person name="White J."/>
            <person name="Sykes S."/>
            <person name="Heiman D."/>
            <person name="Young S."/>
            <person name="Zeng Q."/>
            <person name="Abouelleil A."/>
            <person name="Aftuck L."/>
            <person name="Bessette D."/>
            <person name="Brown A."/>
            <person name="FitzGerald M."/>
            <person name="Lui A."/>
            <person name="Macdonald J.P."/>
            <person name="Priest M."/>
            <person name="Orbach M.J."/>
            <person name="Galgiani J.N."/>
            <person name="Kirkland T.N."/>
            <person name="Cole G.T."/>
            <person name="Birren B.W."/>
            <person name="Henn M.R."/>
            <person name="Taylor J.W."/>
            <person name="Rounsley S.D."/>
        </authorList>
    </citation>
    <scope>NUCLEOTIDE SEQUENCE [LARGE SCALE GENOMIC DNA]</scope>
    <source>
        <strain evidence="3">RMSCC 757 / Silveira</strain>
    </source>
</reference>
<accession>E9CS95</accession>
<proteinExistence type="predicted"/>
<dbReference type="EMBL" id="GL636486">
    <property type="protein sequence ID" value="EFW22564.1"/>
    <property type="molecule type" value="Genomic_DNA"/>
</dbReference>
<reference evidence="3" key="2">
    <citation type="submission" date="2010-03" db="EMBL/GenBank/DDBJ databases">
        <title>The genome sequence of Coccidioides posadasii strain Silveira.</title>
        <authorList>
            <consortium name="The Broad Institute Genome Sequencing Center for Infectious Disease"/>
            <person name="Neafsey D."/>
            <person name="Orbach M."/>
            <person name="Henn M.R."/>
            <person name="Cole G.T."/>
            <person name="Galgiani J."/>
            <person name="Gardner M.J."/>
            <person name="Kirkland T.N."/>
            <person name="Taylor J.W."/>
            <person name="Young S.K."/>
            <person name="Zeng Q."/>
            <person name="Koehrsen M."/>
            <person name="Alvarado L."/>
            <person name="Berlin A."/>
            <person name="Borenstein D."/>
            <person name="Chapman S.B."/>
            <person name="Chen Z."/>
            <person name="Engels R."/>
            <person name="Freedman E."/>
            <person name="Gellesch M."/>
            <person name="Goldberg J."/>
            <person name="Griggs A."/>
            <person name="Gujja S."/>
            <person name="Heilman E."/>
            <person name="Heiman D."/>
            <person name="Howarth C."/>
            <person name="Jen D."/>
            <person name="Larson L."/>
            <person name="Mehta T."/>
            <person name="Neiman D."/>
            <person name="Park D."/>
            <person name="Pearson M."/>
            <person name="Richards J."/>
            <person name="Roberts A."/>
            <person name="Saif S."/>
            <person name="Shea T."/>
            <person name="Shenoy N."/>
            <person name="Sisk P."/>
            <person name="Stolte C."/>
            <person name="Sykes S."/>
            <person name="Walk T."/>
            <person name="White J."/>
            <person name="Yandava C."/>
            <person name="Haas B."/>
            <person name="Nusbaum C."/>
            <person name="Birren B."/>
        </authorList>
    </citation>
    <scope>NUCLEOTIDE SEQUENCE [LARGE SCALE GENOMIC DNA]</scope>
    <source>
        <strain evidence="3">RMSCC 757 / Silveira</strain>
    </source>
</reference>
<feature type="region of interest" description="Disordered" evidence="1">
    <location>
        <begin position="117"/>
        <end position="138"/>
    </location>
</feature>
<evidence type="ECO:0000256" key="1">
    <source>
        <dbReference type="SAM" id="MobiDB-lite"/>
    </source>
</evidence>
<dbReference type="HOGENOM" id="CLU_912163_0_0_1"/>
<dbReference type="AlphaFoldDB" id="E9CS95"/>
<gene>
    <name evidence="2" type="ORF">CPSG_00463</name>
</gene>
<evidence type="ECO:0000313" key="3">
    <source>
        <dbReference type="Proteomes" id="UP000002497"/>
    </source>
</evidence>
<dbReference type="Proteomes" id="UP000002497">
    <property type="component" value="Unassembled WGS sequence"/>
</dbReference>